<feature type="region of interest" description="Disordered" evidence="5">
    <location>
        <begin position="1"/>
        <end position="32"/>
    </location>
</feature>
<dbReference type="InterPro" id="IPR017452">
    <property type="entry name" value="GPCR_Rhodpsn_7TM"/>
</dbReference>
<feature type="transmembrane region" description="Helical" evidence="6">
    <location>
        <begin position="292"/>
        <end position="317"/>
    </location>
</feature>
<dbReference type="SUPFAM" id="SSF81321">
    <property type="entry name" value="Family A G protein-coupled receptor-like"/>
    <property type="match status" value="1"/>
</dbReference>
<feature type="non-terminal residue" evidence="8">
    <location>
        <position position="1"/>
    </location>
</feature>
<evidence type="ECO:0000256" key="4">
    <source>
        <dbReference type="ARBA" id="ARBA00023136"/>
    </source>
</evidence>
<evidence type="ECO:0000259" key="7">
    <source>
        <dbReference type="PROSITE" id="PS50262"/>
    </source>
</evidence>
<gene>
    <name evidence="8" type="ORF">LSH36_120g06005</name>
</gene>
<dbReference type="PANTHER" id="PTHR46641:SF2">
    <property type="entry name" value="FMRFAMIDE RECEPTOR"/>
    <property type="match status" value="1"/>
</dbReference>
<evidence type="ECO:0000256" key="5">
    <source>
        <dbReference type="SAM" id="MobiDB-lite"/>
    </source>
</evidence>
<reference evidence="8" key="1">
    <citation type="journal article" date="2023" name="Mol. Biol. Evol.">
        <title>Third-Generation Sequencing Reveals the Adaptive Role of the Epigenome in Three Deep-Sea Polychaetes.</title>
        <authorList>
            <person name="Perez M."/>
            <person name="Aroh O."/>
            <person name="Sun Y."/>
            <person name="Lan Y."/>
            <person name="Juniper S.K."/>
            <person name="Young C.R."/>
            <person name="Angers B."/>
            <person name="Qian P.Y."/>
        </authorList>
    </citation>
    <scope>NUCLEOTIDE SEQUENCE</scope>
    <source>
        <strain evidence="8">P08H-3</strain>
    </source>
</reference>
<comment type="caution">
    <text evidence="8">The sequence shown here is derived from an EMBL/GenBank/DDBJ whole genome shotgun (WGS) entry which is preliminary data.</text>
</comment>
<feature type="transmembrane region" description="Helical" evidence="6">
    <location>
        <begin position="157"/>
        <end position="177"/>
    </location>
</feature>
<evidence type="ECO:0000256" key="2">
    <source>
        <dbReference type="ARBA" id="ARBA00022692"/>
    </source>
</evidence>
<dbReference type="InterPro" id="IPR000276">
    <property type="entry name" value="GPCR_Rhodpsn"/>
</dbReference>
<dbReference type="GO" id="GO:0004930">
    <property type="term" value="F:G protein-coupled receptor activity"/>
    <property type="evidence" value="ECO:0007669"/>
    <property type="project" value="InterPro"/>
</dbReference>
<dbReference type="Pfam" id="PF00001">
    <property type="entry name" value="7tm_1"/>
    <property type="match status" value="1"/>
</dbReference>
<dbReference type="CDD" id="cd14978">
    <property type="entry name" value="7tmA_FMRFamide_R-like"/>
    <property type="match status" value="1"/>
</dbReference>
<accession>A0AAD9N8N2</accession>
<evidence type="ECO:0000313" key="9">
    <source>
        <dbReference type="Proteomes" id="UP001208570"/>
    </source>
</evidence>
<dbReference type="Gene3D" id="1.20.1070.10">
    <property type="entry name" value="Rhodopsin 7-helix transmembrane proteins"/>
    <property type="match status" value="1"/>
</dbReference>
<dbReference type="PROSITE" id="PS50262">
    <property type="entry name" value="G_PROTEIN_RECEP_F1_2"/>
    <property type="match status" value="1"/>
</dbReference>
<feature type="transmembrane region" description="Helical" evidence="6">
    <location>
        <begin position="197"/>
        <end position="219"/>
    </location>
</feature>
<keyword evidence="2 6" id="KW-0812">Transmembrane</keyword>
<dbReference type="EMBL" id="JAODUP010000120">
    <property type="protein sequence ID" value="KAK2161182.1"/>
    <property type="molecule type" value="Genomic_DNA"/>
</dbReference>
<keyword evidence="9" id="KW-1185">Reference proteome</keyword>
<feature type="transmembrane region" description="Helical" evidence="6">
    <location>
        <begin position="338"/>
        <end position="357"/>
    </location>
</feature>
<comment type="subcellular location">
    <subcellularLocation>
        <location evidence="1">Membrane</location>
    </subcellularLocation>
</comment>
<evidence type="ECO:0000256" key="1">
    <source>
        <dbReference type="ARBA" id="ARBA00004370"/>
    </source>
</evidence>
<keyword evidence="3 6" id="KW-1133">Transmembrane helix</keyword>
<proteinExistence type="predicted"/>
<name>A0AAD9N8N2_9ANNE</name>
<dbReference type="PRINTS" id="PR00237">
    <property type="entry name" value="GPCRRHODOPSN"/>
</dbReference>
<evidence type="ECO:0000313" key="8">
    <source>
        <dbReference type="EMBL" id="KAK2161182.1"/>
    </source>
</evidence>
<dbReference type="InterPro" id="IPR052954">
    <property type="entry name" value="GPCR-Ligand_Int"/>
</dbReference>
<evidence type="ECO:0000256" key="6">
    <source>
        <dbReference type="SAM" id="Phobius"/>
    </source>
</evidence>
<keyword evidence="4 6" id="KW-0472">Membrane</keyword>
<dbReference type="GO" id="GO:0016020">
    <property type="term" value="C:membrane"/>
    <property type="evidence" value="ECO:0007669"/>
    <property type="project" value="UniProtKB-SubCell"/>
</dbReference>
<dbReference type="Proteomes" id="UP001208570">
    <property type="component" value="Unassembled WGS sequence"/>
</dbReference>
<feature type="domain" description="G-protein coupled receptors family 1 profile" evidence="7">
    <location>
        <begin position="129"/>
        <end position="410"/>
    </location>
</feature>
<dbReference type="AlphaFoldDB" id="A0AAD9N8N2"/>
<dbReference type="PANTHER" id="PTHR46641">
    <property type="entry name" value="FMRFAMIDE RECEPTOR-RELATED"/>
    <property type="match status" value="1"/>
</dbReference>
<protein>
    <recommendedName>
        <fullName evidence="7">G-protein coupled receptors family 1 profile domain-containing protein</fullName>
    </recommendedName>
</protein>
<organism evidence="8 9">
    <name type="scientific">Paralvinella palmiformis</name>
    <dbReference type="NCBI Taxonomy" id="53620"/>
    <lineage>
        <taxon>Eukaryota</taxon>
        <taxon>Metazoa</taxon>
        <taxon>Spiralia</taxon>
        <taxon>Lophotrochozoa</taxon>
        <taxon>Annelida</taxon>
        <taxon>Polychaeta</taxon>
        <taxon>Sedentaria</taxon>
        <taxon>Canalipalpata</taxon>
        <taxon>Terebellida</taxon>
        <taxon>Terebelliformia</taxon>
        <taxon>Alvinellidae</taxon>
        <taxon>Paralvinella</taxon>
    </lineage>
</organism>
<evidence type="ECO:0000256" key="3">
    <source>
        <dbReference type="ARBA" id="ARBA00022989"/>
    </source>
</evidence>
<sequence>QSEVFKRTSKEENGQDPDDYGQQRAKCRSRNSAHPITRMTTVKLQLFRCRACAVFLRDTVGNFTLSPDGSTLASPGYNCSAHLKHRYSEQLSSTNSSQATASDRQPYAWIEDVLYSKVIVAMCFVGLFGNTINLFLLLQRELRHNSGRMEKFAYSGLMALALSNMLFCLTTIPYGFVEYNDIWTYFSFDLVFHTYNNAIINIFILASTWLTVTLAIGRYMAVCHPLHARAFLGMTCARRSIVAVFLTSIAFNVPRFFTYDIVSARCLDGTTIYLRYNGYMKLKKTFDLAFNWSYFVFGIVVPLALLAICNSYLIYALRMSRRMQNRIRATKVKETNNNTTLILIVIIVMYIILVSPAEMINFIRQKLLTHSRLASVYNLAVAVVNSLQLLLNVINYIFQALNFAFNFIPYCAINTRIRKTIRKLVSRKSCNLNRNTSYSDSYGKYAISGTEMIVIDHK</sequence>
<feature type="transmembrane region" description="Helical" evidence="6">
    <location>
        <begin position="114"/>
        <end position="136"/>
    </location>
</feature>
<feature type="compositionally biased region" description="Basic and acidic residues" evidence="5">
    <location>
        <begin position="1"/>
        <end position="13"/>
    </location>
</feature>